<reference evidence="8" key="2">
    <citation type="journal article" date="2021" name="PeerJ">
        <title>Extensive microbial diversity within the chicken gut microbiome revealed by metagenomics and culture.</title>
        <authorList>
            <person name="Gilroy R."/>
            <person name="Ravi A."/>
            <person name="Getino M."/>
            <person name="Pursley I."/>
            <person name="Horton D.L."/>
            <person name="Alikhan N.F."/>
            <person name="Baker D."/>
            <person name="Gharbi K."/>
            <person name="Hall N."/>
            <person name="Watson M."/>
            <person name="Adriaenssens E.M."/>
            <person name="Foster-Nyarko E."/>
            <person name="Jarju S."/>
            <person name="Secka A."/>
            <person name="Antonio M."/>
            <person name="Oren A."/>
            <person name="Chaudhuri R.R."/>
            <person name="La Ragione R."/>
            <person name="Hildebrand F."/>
            <person name="Pallen M.J."/>
        </authorList>
    </citation>
    <scope>NUCLEOTIDE SEQUENCE</scope>
    <source>
        <strain evidence="8">6276</strain>
    </source>
</reference>
<evidence type="ECO:0000256" key="2">
    <source>
        <dbReference type="ARBA" id="ARBA00022448"/>
    </source>
</evidence>
<dbReference type="GO" id="GO:0008324">
    <property type="term" value="F:monoatomic cation transmembrane transporter activity"/>
    <property type="evidence" value="ECO:0007669"/>
    <property type="project" value="InterPro"/>
</dbReference>
<feature type="transmembrane region" description="Helical" evidence="7">
    <location>
        <begin position="362"/>
        <end position="381"/>
    </location>
</feature>
<feature type="transmembrane region" description="Helical" evidence="7">
    <location>
        <begin position="866"/>
        <end position="885"/>
    </location>
</feature>
<dbReference type="PANTHER" id="PTHR32063:SF12">
    <property type="entry name" value="CATION EFFLUX SYSTEM PROTEIN"/>
    <property type="match status" value="1"/>
</dbReference>
<feature type="transmembrane region" description="Helical" evidence="7">
    <location>
        <begin position="468"/>
        <end position="494"/>
    </location>
</feature>
<accession>A0A9D1F151</accession>
<comment type="caution">
    <text evidence="8">The sequence shown here is derived from an EMBL/GenBank/DDBJ whole genome shotgun (WGS) entry which is preliminary data.</text>
</comment>
<dbReference type="Gene3D" id="3.30.70.1430">
    <property type="entry name" value="Multidrug efflux transporter AcrB pore domain"/>
    <property type="match status" value="2"/>
</dbReference>
<dbReference type="Gene3D" id="3.30.2090.10">
    <property type="entry name" value="Multidrug efflux transporter AcrB TolC docking domain, DN and DC subdomains"/>
    <property type="match status" value="2"/>
</dbReference>
<feature type="transmembrane region" description="Helical" evidence="7">
    <location>
        <begin position="892"/>
        <end position="918"/>
    </location>
</feature>
<evidence type="ECO:0000256" key="6">
    <source>
        <dbReference type="ARBA" id="ARBA00023136"/>
    </source>
</evidence>
<dbReference type="PANTHER" id="PTHR32063">
    <property type="match status" value="1"/>
</dbReference>
<feature type="transmembrane region" description="Helical" evidence="7">
    <location>
        <begin position="387"/>
        <end position="411"/>
    </location>
</feature>
<gene>
    <name evidence="8" type="ORF">IAC10_12045</name>
</gene>
<dbReference type="InterPro" id="IPR004763">
    <property type="entry name" value="CusA-like"/>
</dbReference>
<dbReference type="Gene3D" id="1.20.1640.10">
    <property type="entry name" value="Multidrug efflux transporter AcrB transmembrane domain"/>
    <property type="match status" value="2"/>
</dbReference>
<feature type="transmembrane region" description="Helical" evidence="7">
    <location>
        <begin position="432"/>
        <end position="456"/>
    </location>
</feature>
<dbReference type="SUPFAM" id="SSF82714">
    <property type="entry name" value="Multidrug efflux transporter AcrB TolC docking domain, DN and DC subdomains"/>
    <property type="match status" value="2"/>
</dbReference>
<dbReference type="NCBIfam" id="TIGR00914">
    <property type="entry name" value="2A0601"/>
    <property type="match status" value="1"/>
</dbReference>
<sequence length="924" mass="102967">MKLFDDLIKISIKKKFISATIALLVVLTGAYCLKNLDIEAYPDFTSPMVQVITQMPGKSAEEVERLATIPLEKNLNGIPNEKKLYSSSLFGLSVIKIVFKDGLPSSLIRQQVLERIYQTELPDGIKPVLGPDASAIGEIYRYTLESDYYNSMTLKAIEDWQMEKAFKQVDGIIEVNSFGGPIKTYKVILNHEKVRFYNLDVGEIFDAIKASNSTGGGHYISNNDQAYIVRGLGLYSGVESIENTVITTINGIPIRVKDVGVVTIEPAVRIGQVGKNLNNDAIEGIVLMRKGENPTRTIKNLEKKLPEIKAQLPKGVHLVPFYQRSELINNTMHTIAHNVVCGIIFVIIVLFAFILDLRITLIASLVIPLALGFAFMLFRLFNIPANLLSMGAVDFGILVDGAVILMENIFRCLSSYKGKLTQNRKEALIYKAVKEVGSVIIFSTIIILCCFLPIFAFDGVAGKLFHPLAFTMGFSLIGAVLASIFLLPAISAIYMPNKKIIEKDNKVLDKITDFYKKSLDRVFKFPKKFLASVAALFVLALTLFCFTGSEFLPNLDEGNIWLRVTVLPRSTTIAHSVEVARKIREVLLEYPEVKNVISHVGSADDGTDPNLLSNIENMVDLKLAKDWRWKWHKNKQKLISDMSEKLSEIPGITTYFTQYIQDNVEEAVSGSKGQVVLKIYGSDLYELQKLQDKAIALLSNVRGVVDLSYDQIIGQPQYQIKIDRVKAARYGLRSDDIQKVVEIAIGGKNATQVLENEKRFNVFLRLEEQDRNAYRKVQNIIVKTPEGISVPLSNVTEITADNGAMIITRSENSRVAIVRFNIRGRDLGSTVKDAQKLLDKKLELPDEYYTKWAGQSESQKSANTRLAIILPVTLGLIALILHLNYKNKKDVLIAMSSIIVTLSGCIFALFLTGTYFSISAGVGF</sequence>
<feature type="non-terminal residue" evidence="8">
    <location>
        <position position="924"/>
    </location>
</feature>
<evidence type="ECO:0000256" key="7">
    <source>
        <dbReference type="SAM" id="Phobius"/>
    </source>
</evidence>
<evidence type="ECO:0000313" key="9">
    <source>
        <dbReference type="Proteomes" id="UP000823928"/>
    </source>
</evidence>
<evidence type="ECO:0000313" key="8">
    <source>
        <dbReference type="EMBL" id="HIS37335.1"/>
    </source>
</evidence>
<name>A0A9D1F151_9BACT</name>
<dbReference type="Gene3D" id="3.30.70.1440">
    <property type="entry name" value="Multidrug efflux transporter AcrB pore domain"/>
    <property type="match status" value="1"/>
</dbReference>
<dbReference type="EMBL" id="DVIU01000241">
    <property type="protein sequence ID" value="HIS37335.1"/>
    <property type="molecule type" value="Genomic_DNA"/>
</dbReference>
<dbReference type="GO" id="GO:0042910">
    <property type="term" value="F:xenobiotic transmembrane transporter activity"/>
    <property type="evidence" value="ECO:0007669"/>
    <property type="project" value="TreeGrafter"/>
</dbReference>
<keyword evidence="5 7" id="KW-1133">Transmembrane helix</keyword>
<protein>
    <submittedName>
        <fullName evidence="8">Efflux RND transporter permease subunit</fullName>
    </submittedName>
</protein>
<evidence type="ECO:0000256" key="5">
    <source>
        <dbReference type="ARBA" id="ARBA00022989"/>
    </source>
</evidence>
<evidence type="ECO:0000256" key="3">
    <source>
        <dbReference type="ARBA" id="ARBA00022475"/>
    </source>
</evidence>
<evidence type="ECO:0000256" key="1">
    <source>
        <dbReference type="ARBA" id="ARBA00004651"/>
    </source>
</evidence>
<dbReference type="GO" id="GO:0005886">
    <property type="term" value="C:plasma membrane"/>
    <property type="evidence" value="ECO:0007669"/>
    <property type="project" value="UniProtKB-SubCell"/>
</dbReference>
<dbReference type="InterPro" id="IPR001036">
    <property type="entry name" value="Acrflvin-R"/>
</dbReference>
<evidence type="ECO:0000256" key="4">
    <source>
        <dbReference type="ARBA" id="ARBA00022692"/>
    </source>
</evidence>
<keyword evidence="6 7" id="KW-0472">Membrane</keyword>
<feature type="transmembrane region" description="Helical" evidence="7">
    <location>
        <begin position="529"/>
        <end position="549"/>
    </location>
</feature>
<organism evidence="8 9">
    <name type="scientific">Candidatus Scatousia excrementigallinarum</name>
    <dbReference type="NCBI Taxonomy" id="2840935"/>
    <lineage>
        <taxon>Bacteria</taxon>
        <taxon>Candidatus Scatousia</taxon>
    </lineage>
</organism>
<comment type="subcellular location">
    <subcellularLocation>
        <location evidence="1">Cell membrane</location>
        <topology evidence="1">Multi-pass membrane protein</topology>
    </subcellularLocation>
</comment>
<dbReference type="PRINTS" id="PR00702">
    <property type="entry name" value="ACRIFLAVINRP"/>
</dbReference>
<keyword evidence="2" id="KW-0813">Transport</keyword>
<keyword evidence="4 7" id="KW-0812">Transmembrane</keyword>
<feature type="transmembrane region" description="Helical" evidence="7">
    <location>
        <begin position="335"/>
        <end position="355"/>
    </location>
</feature>
<dbReference type="Proteomes" id="UP000823928">
    <property type="component" value="Unassembled WGS sequence"/>
</dbReference>
<dbReference type="Pfam" id="PF00873">
    <property type="entry name" value="ACR_tran"/>
    <property type="match status" value="1"/>
</dbReference>
<proteinExistence type="predicted"/>
<keyword evidence="3" id="KW-1003">Cell membrane</keyword>
<dbReference type="Gene3D" id="3.30.70.1320">
    <property type="entry name" value="Multidrug efflux transporter AcrB pore domain like"/>
    <property type="match status" value="1"/>
</dbReference>
<reference evidence="8" key="1">
    <citation type="submission" date="2020-10" db="EMBL/GenBank/DDBJ databases">
        <authorList>
            <person name="Gilroy R."/>
        </authorList>
    </citation>
    <scope>NUCLEOTIDE SEQUENCE</scope>
    <source>
        <strain evidence="8">6276</strain>
    </source>
</reference>
<dbReference type="InterPro" id="IPR027463">
    <property type="entry name" value="AcrB_DN_DC_subdom"/>
</dbReference>
<dbReference type="SUPFAM" id="SSF82693">
    <property type="entry name" value="Multidrug efflux transporter AcrB pore domain, PN1, PN2, PC1 and PC2 subdomains"/>
    <property type="match status" value="3"/>
</dbReference>
<dbReference type="AlphaFoldDB" id="A0A9D1F151"/>
<dbReference type="SUPFAM" id="SSF82866">
    <property type="entry name" value="Multidrug efflux transporter AcrB transmembrane domain"/>
    <property type="match status" value="2"/>
</dbReference>